<dbReference type="EMBL" id="JALJOS010000017">
    <property type="protein sequence ID" value="KAK9827887.1"/>
    <property type="molecule type" value="Genomic_DNA"/>
</dbReference>
<gene>
    <name evidence="4" type="ORF">WJX74_007932</name>
</gene>
<feature type="domain" description="R3H" evidence="3">
    <location>
        <begin position="68"/>
        <end position="140"/>
    </location>
</feature>
<dbReference type="SUPFAM" id="SSF48403">
    <property type="entry name" value="Ankyrin repeat"/>
    <property type="match status" value="1"/>
</dbReference>
<dbReference type="GO" id="GO:0003676">
    <property type="term" value="F:nucleic acid binding"/>
    <property type="evidence" value="ECO:0007669"/>
    <property type="project" value="UniProtKB-UniRule"/>
</dbReference>
<dbReference type="InterPro" id="IPR001374">
    <property type="entry name" value="R3H_dom"/>
</dbReference>
<organism evidence="4 5">
    <name type="scientific">Apatococcus lobatus</name>
    <dbReference type="NCBI Taxonomy" id="904363"/>
    <lineage>
        <taxon>Eukaryota</taxon>
        <taxon>Viridiplantae</taxon>
        <taxon>Chlorophyta</taxon>
        <taxon>core chlorophytes</taxon>
        <taxon>Trebouxiophyceae</taxon>
        <taxon>Chlorellales</taxon>
        <taxon>Chlorellaceae</taxon>
        <taxon>Apatococcus</taxon>
    </lineage>
</organism>
<dbReference type="Pfam" id="PF00023">
    <property type="entry name" value="Ank"/>
    <property type="match status" value="1"/>
</dbReference>
<dbReference type="Gene3D" id="3.30.1370.50">
    <property type="entry name" value="R3H-like domain"/>
    <property type="match status" value="1"/>
</dbReference>
<evidence type="ECO:0000256" key="1">
    <source>
        <dbReference type="PROSITE-ProRule" id="PRU00023"/>
    </source>
</evidence>
<reference evidence="4 5" key="1">
    <citation type="journal article" date="2024" name="Nat. Commun.">
        <title>Phylogenomics reveals the evolutionary origins of lichenization in chlorophyte algae.</title>
        <authorList>
            <person name="Puginier C."/>
            <person name="Libourel C."/>
            <person name="Otte J."/>
            <person name="Skaloud P."/>
            <person name="Haon M."/>
            <person name="Grisel S."/>
            <person name="Petersen M."/>
            <person name="Berrin J.G."/>
            <person name="Delaux P.M."/>
            <person name="Dal Grande F."/>
            <person name="Keller J."/>
        </authorList>
    </citation>
    <scope>NUCLEOTIDE SEQUENCE [LARGE SCALE GENOMIC DNA]</scope>
    <source>
        <strain evidence="4 5">SAG 2145</strain>
    </source>
</reference>
<name>A0AAW1R2B3_9CHLO</name>
<comment type="caution">
    <text evidence="4">The sequence shown here is derived from an EMBL/GenBank/DDBJ whole genome shotgun (WGS) entry which is preliminary data.</text>
</comment>
<accession>A0AAW1R2B3</accession>
<dbReference type="Proteomes" id="UP001438707">
    <property type="component" value="Unassembled WGS sequence"/>
</dbReference>
<dbReference type="InterPro" id="IPR002110">
    <property type="entry name" value="Ankyrin_rpt"/>
</dbReference>
<feature type="compositionally biased region" description="Basic residues" evidence="2">
    <location>
        <begin position="1"/>
        <end position="11"/>
    </location>
</feature>
<dbReference type="Gene3D" id="1.25.40.20">
    <property type="entry name" value="Ankyrin repeat-containing domain"/>
    <property type="match status" value="1"/>
</dbReference>
<dbReference type="InterPro" id="IPR036770">
    <property type="entry name" value="Ankyrin_rpt-contain_sf"/>
</dbReference>
<dbReference type="AlphaFoldDB" id="A0AAW1R2B3"/>
<evidence type="ECO:0000313" key="4">
    <source>
        <dbReference type="EMBL" id="KAK9827887.1"/>
    </source>
</evidence>
<keyword evidence="5" id="KW-1185">Reference proteome</keyword>
<evidence type="ECO:0000259" key="3">
    <source>
        <dbReference type="PROSITE" id="PS51061"/>
    </source>
</evidence>
<evidence type="ECO:0000256" key="2">
    <source>
        <dbReference type="SAM" id="MobiDB-lite"/>
    </source>
</evidence>
<keyword evidence="1" id="KW-0040">ANK repeat</keyword>
<dbReference type="PROSITE" id="PS51061">
    <property type="entry name" value="R3H"/>
    <property type="match status" value="1"/>
</dbReference>
<evidence type="ECO:0000313" key="5">
    <source>
        <dbReference type="Proteomes" id="UP001438707"/>
    </source>
</evidence>
<protein>
    <recommendedName>
        <fullName evidence="3">R3H domain-containing protein</fullName>
    </recommendedName>
</protein>
<dbReference type="SUPFAM" id="SSF82708">
    <property type="entry name" value="R3H domain"/>
    <property type="match status" value="1"/>
</dbReference>
<feature type="repeat" description="ANK" evidence="1">
    <location>
        <begin position="237"/>
        <end position="269"/>
    </location>
</feature>
<sequence length="333" mass="36205">MPGGRNRKGKPAQKYIKPVPPPPDDALGVQLVAPKLEALPDLKDSGLTETPNEHTASRHEAGKFPCSMENWTGVSEVVKWFGQQLELDDFLDASLIFSSKLGKDHRAFIHSVAEHLGKDVLRSESHGVGDDRHIALVSATTEPPQKWLDPSQDHKAKWLYIWAKEAGLLASRDELAEMLATNSLTPPLAELWKRKTREQKLIERLCKAAADGDLTALQVACEGAPDIVKGSQMDVLSGARPLHTAAGAGQAEATALLLQHGAPVDGLDGHGHTALQVSRRFEQCDSEGVLLRAGASDLRLNEWLDQPPKGFFLDLRMVMSPTHTEIVAFDGPG</sequence>
<dbReference type="InterPro" id="IPR036867">
    <property type="entry name" value="R3H_dom_sf"/>
</dbReference>
<feature type="region of interest" description="Disordered" evidence="2">
    <location>
        <begin position="1"/>
        <end position="27"/>
    </location>
</feature>
<dbReference type="PROSITE" id="PS50088">
    <property type="entry name" value="ANK_REPEAT"/>
    <property type="match status" value="1"/>
</dbReference>
<feature type="region of interest" description="Disordered" evidence="2">
    <location>
        <begin position="40"/>
        <end position="61"/>
    </location>
</feature>
<dbReference type="PROSITE" id="PS50297">
    <property type="entry name" value="ANK_REP_REGION"/>
    <property type="match status" value="1"/>
</dbReference>
<proteinExistence type="predicted"/>